<evidence type="ECO:0000313" key="5">
    <source>
        <dbReference type="EMBL" id="MFB9753195.1"/>
    </source>
</evidence>
<dbReference type="InterPro" id="IPR008979">
    <property type="entry name" value="Galactose-bd-like_sf"/>
</dbReference>
<dbReference type="EMBL" id="JBHMAG010000012">
    <property type="protein sequence ID" value="MFB9753195.1"/>
    <property type="molecule type" value="Genomic_DNA"/>
</dbReference>
<keyword evidence="2" id="KW-0732">Signal</keyword>
<dbReference type="Gene3D" id="3.20.20.80">
    <property type="entry name" value="Glycosidases"/>
    <property type="match status" value="1"/>
</dbReference>
<evidence type="ECO:0000259" key="4">
    <source>
        <dbReference type="PROSITE" id="PS50022"/>
    </source>
</evidence>
<organism evidence="5 6">
    <name type="scientific">Paenibacillus hodogayensis</name>
    <dbReference type="NCBI Taxonomy" id="279208"/>
    <lineage>
        <taxon>Bacteria</taxon>
        <taxon>Bacillati</taxon>
        <taxon>Bacillota</taxon>
        <taxon>Bacilli</taxon>
        <taxon>Bacillales</taxon>
        <taxon>Paenibacillaceae</taxon>
        <taxon>Paenibacillus</taxon>
    </lineage>
</organism>
<keyword evidence="6" id="KW-1185">Reference proteome</keyword>
<dbReference type="PANTHER" id="PTHR11069">
    <property type="entry name" value="GLUCOSYLCERAMIDASE"/>
    <property type="match status" value="1"/>
</dbReference>
<dbReference type="SUPFAM" id="SSF49785">
    <property type="entry name" value="Galactose-binding domain-like"/>
    <property type="match status" value="1"/>
</dbReference>
<dbReference type="InterPro" id="IPR017853">
    <property type="entry name" value="GH"/>
</dbReference>
<sequence>MKEDFEKRGVWELMQTLRTFSIRFNKLLIGLLAGITFLLTGGGTESVNAVSVNIAPSAFLTASSTNVSGGVTYSPDKAVNGIKNSSENRWLSKWDRLEPHWLQLEWRSERTVSQVKVWSGNVTSANWQIITYDVQYWDGTQWQNAASVVNNDKDGYLGQYNDLSFSPVTTHKLRIYITDSNKFDSIARLLEIEVYEEVPMQVTIGVNDAVYHQTIDGWGGNIYTRQMKRFEEADPEYMNKMLTELTTTHVRNVSIWHKLEEQNDNSDPHDFQWSQFAAGDTGEVHEEFLGLQELMQRGIKLHFSPWRFPDWIAGKPAGYNWNGAQMELPIGMDDEFVESLAGYLLYARDQYGIIFDYISIVNEPLYGGVYIKGITPERYVSLTQKLKTKLEAHQYDAEYVGGETNTATLNAAEWTDTVFQNDTNGILNVLSYHSYDRTLEGLKAYNNTSVSYQAKLVVGEAEAQTHGQLSDKNTWLRAMKNALAYYDLLEYGNVSLIYYFCYSATDTGGLTAYNHWLKTWYPVYDMLKHFHNGIPAGSVRIAADSVSDVLTLAFKKPDGKLEIVLINTSEETDHVVQLMAGTRTFNLITSDDQVRYQALPAVTSTSSGGAVFTLAPNSITSLTEQ</sequence>
<dbReference type="Pfam" id="PF17189">
    <property type="entry name" value="Glyco_hydro_30C"/>
    <property type="match status" value="1"/>
</dbReference>
<dbReference type="Proteomes" id="UP001589619">
    <property type="component" value="Unassembled WGS sequence"/>
</dbReference>
<keyword evidence="3" id="KW-0378">Hydrolase</keyword>
<dbReference type="InterPro" id="IPR001139">
    <property type="entry name" value="Glyco_hydro_30"/>
</dbReference>
<dbReference type="SUPFAM" id="SSF51011">
    <property type="entry name" value="Glycosyl hydrolase domain"/>
    <property type="match status" value="1"/>
</dbReference>
<dbReference type="InterPro" id="IPR033452">
    <property type="entry name" value="GH30_C"/>
</dbReference>
<dbReference type="PROSITE" id="PS50022">
    <property type="entry name" value="FA58C_3"/>
    <property type="match status" value="1"/>
</dbReference>
<evidence type="ECO:0000256" key="2">
    <source>
        <dbReference type="ARBA" id="ARBA00022729"/>
    </source>
</evidence>
<dbReference type="SUPFAM" id="SSF51445">
    <property type="entry name" value="(Trans)glycosidases"/>
    <property type="match status" value="1"/>
</dbReference>
<feature type="domain" description="F5/8 type C" evidence="4">
    <location>
        <begin position="47"/>
        <end position="197"/>
    </location>
</feature>
<reference evidence="5 6" key="1">
    <citation type="submission" date="2024-09" db="EMBL/GenBank/DDBJ databases">
        <authorList>
            <person name="Sun Q."/>
            <person name="Mori K."/>
        </authorList>
    </citation>
    <scope>NUCLEOTIDE SEQUENCE [LARGE SCALE GENOMIC DNA]</scope>
    <source>
        <strain evidence="5 6">JCM 12520</strain>
    </source>
</reference>
<dbReference type="InterPro" id="IPR013780">
    <property type="entry name" value="Glyco_hydro_b"/>
</dbReference>
<dbReference type="InterPro" id="IPR000421">
    <property type="entry name" value="FA58C"/>
</dbReference>
<comment type="caution">
    <text evidence="5">The sequence shown here is derived from an EMBL/GenBank/DDBJ whole genome shotgun (WGS) entry which is preliminary data.</text>
</comment>
<evidence type="ECO:0000256" key="3">
    <source>
        <dbReference type="ARBA" id="ARBA00022801"/>
    </source>
</evidence>
<dbReference type="RefSeq" id="WP_344902078.1">
    <property type="nucleotide sequence ID" value="NZ_BAAAYO010000001.1"/>
</dbReference>
<accession>A0ABV5VY11</accession>
<evidence type="ECO:0000313" key="6">
    <source>
        <dbReference type="Proteomes" id="UP001589619"/>
    </source>
</evidence>
<dbReference type="Gene3D" id="2.60.40.1180">
    <property type="entry name" value="Golgi alpha-mannosidase II"/>
    <property type="match status" value="1"/>
</dbReference>
<evidence type="ECO:0000256" key="1">
    <source>
        <dbReference type="ARBA" id="ARBA00005382"/>
    </source>
</evidence>
<comment type="similarity">
    <text evidence="1">Belongs to the glycosyl hydrolase 30 family.</text>
</comment>
<dbReference type="Pfam" id="PF24135">
    <property type="entry name" value="DUF7402"/>
    <property type="match status" value="1"/>
</dbReference>
<dbReference type="Gene3D" id="2.60.120.260">
    <property type="entry name" value="Galactose-binding domain-like"/>
    <property type="match status" value="1"/>
</dbReference>
<dbReference type="InterPro" id="IPR055826">
    <property type="entry name" value="DUF7402"/>
</dbReference>
<gene>
    <name evidence="5" type="ORF">ACFFNY_16635</name>
</gene>
<name>A0ABV5VY11_9BACL</name>
<protein>
    <submittedName>
        <fullName evidence="5">Discoidin domain-containing protein</fullName>
    </submittedName>
</protein>
<proteinExistence type="inferred from homology"/>